<reference evidence="3" key="1">
    <citation type="submission" date="2025-08" db="UniProtKB">
        <authorList>
            <consortium name="RefSeq"/>
        </authorList>
    </citation>
    <scope>IDENTIFICATION</scope>
    <source>
        <tissue evidence="3">Whole sample</tissue>
    </source>
</reference>
<keyword evidence="1" id="KW-1133">Transmembrane helix</keyword>
<dbReference type="RefSeq" id="XP_022293620.1">
    <property type="nucleotide sequence ID" value="XM_022437912.1"/>
</dbReference>
<keyword evidence="1" id="KW-0812">Transmembrane</keyword>
<keyword evidence="2" id="KW-1185">Reference proteome</keyword>
<protein>
    <submittedName>
        <fullName evidence="3">NADH dehydrogenase [ubiquinone] 1 beta subcomplex subunit 8, mitochondrial-like</fullName>
    </submittedName>
</protein>
<dbReference type="GeneID" id="111104128"/>
<dbReference type="Proteomes" id="UP000694844">
    <property type="component" value="Chromosome 7"/>
</dbReference>
<dbReference type="Pfam" id="PF05821">
    <property type="entry name" value="NDUF_B8"/>
    <property type="match status" value="1"/>
</dbReference>
<dbReference type="GO" id="GO:0005739">
    <property type="term" value="C:mitochondrion"/>
    <property type="evidence" value="ECO:0007669"/>
    <property type="project" value="InterPro"/>
</dbReference>
<keyword evidence="1" id="KW-0472">Membrane</keyword>
<dbReference type="KEGG" id="cvn:111104128"/>
<accession>A0A8B8AR18</accession>
<name>A0A8B8AR18_CRAVI</name>
<evidence type="ECO:0000256" key="1">
    <source>
        <dbReference type="SAM" id="Phobius"/>
    </source>
</evidence>
<dbReference type="PANTHER" id="PTHR12840:SF1">
    <property type="entry name" value="NADH DEHYDROGENASE [UBIQUINONE] 1 BETA SUBCOMPLEX SUBUNIT 8, MITOCHONDRIAL"/>
    <property type="match status" value="1"/>
</dbReference>
<sequence>MAAAALGRVFRRIQTFTPINRHISTTQSLGGTYFEKDFLPGPYPKTEEERRAAAKKYGMQPEDYEPYDPELGLGTGDYPKVEPIGMDLRSEWEIYDSYRLKKNFNEPLPLVEFDFVDRVDYGRSFHPHTEKGIWAAFIGMFGGVFVLEYIFNNFLIRHDEVVPKQFPYSYDYSAGAYQAPTGVKRNIHYTFEPAE</sequence>
<organism evidence="2 3">
    <name type="scientific">Crassostrea virginica</name>
    <name type="common">Eastern oyster</name>
    <dbReference type="NCBI Taxonomy" id="6565"/>
    <lineage>
        <taxon>Eukaryota</taxon>
        <taxon>Metazoa</taxon>
        <taxon>Spiralia</taxon>
        <taxon>Lophotrochozoa</taxon>
        <taxon>Mollusca</taxon>
        <taxon>Bivalvia</taxon>
        <taxon>Autobranchia</taxon>
        <taxon>Pteriomorphia</taxon>
        <taxon>Ostreida</taxon>
        <taxon>Ostreoidea</taxon>
        <taxon>Ostreidae</taxon>
        <taxon>Crassostrea</taxon>
    </lineage>
</organism>
<evidence type="ECO:0000313" key="3">
    <source>
        <dbReference type="RefSeq" id="XP_022293620.1"/>
    </source>
</evidence>
<dbReference type="OrthoDB" id="2014058at2759"/>
<gene>
    <name evidence="3" type="primary">LOC111104128</name>
</gene>
<dbReference type="InterPro" id="IPR008699">
    <property type="entry name" value="NDUFB8"/>
</dbReference>
<feature type="transmembrane region" description="Helical" evidence="1">
    <location>
        <begin position="133"/>
        <end position="151"/>
    </location>
</feature>
<proteinExistence type="predicted"/>
<dbReference type="PANTHER" id="PTHR12840">
    <property type="entry name" value="NADH-UBIQUINONE OXIDOREDUCTASE ASHI SUBUNIT"/>
    <property type="match status" value="1"/>
</dbReference>
<evidence type="ECO:0000313" key="2">
    <source>
        <dbReference type="Proteomes" id="UP000694844"/>
    </source>
</evidence>
<dbReference type="AlphaFoldDB" id="A0A8B8AR18"/>